<sequence length="103" mass="11620">MSRRSVSPGSPWKVESQACFMACDCDGPQSTLAISPRAQGGRTRIPALPAGACPETLMTLERVEWNREEYAVFPRRRMRSWFRRHDDMQMGDWAPACAAAWCA</sequence>
<dbReference type="KEGG" id="sjp:SJA_C1-17840"/>
<keyword evidence="2" id="KW-1185">Reference proteome</keyword>
<proteinExistence type="predicted"/>
<dbReference type="AlphaFoldDB" id="D4Z1Y6"/>
<dbReference type="EMBL" id="AP010803">
    <property type="protein sequence ID" value="BAI96618.1"/>
    <property type="molecule type" value="Genomic_DNA"/>
</dbReference>
<gene>
    <name evidence="1" type="ordered locus">SJA_C1-17840</name>
</gene>
<dbReference type="Proteomes" id="UP000007753">
    <property type="component" value="Chromosome 1"/>
</dbReference>
<evidence type="ECO:0000313" key="2">
    <source>
        <dbReference type="Proteomes" id="UP000007753"/>
    </source>
</evidence>
<protein>
    <submittedName>
        <fullName evidence="1">Uncharacterized protein</fullName>
    </submittedName>
</protein>
<reference evidence="1 2" key="1">
    <citation type="journal article" date="2010" name="J. Bacteriol.">
        <title>Complete genome sequence of the representative gamma-hexachlorocyclohexane-degrading bacterium Sphingobium japonicum UT26.</title>
        <authorList>
            <person name="Nagata Y."/>
            <person name="Ohtsubo Y."/>
            <person name="Endo R."/>
            <person name="Ichikawa N."/>
            <person name="Ankai A."/>
            <person name="Oguchi A."/>
            <person name="Fukui S."/>
            <person name="Fujita N."/>
            <person name="Tsuda M."/>
        </authorList>
    </citation>
    <scope>NUCLEOTIDE SEQUENCE [LARGE SCALE GENOMIC DNA]</scope>
    <source>
        <strain evidence="2">DSM 16413 / CCM 7287 / MTCC 6362 / UT26 / NBRC 101211 / UT26S</strain>
    </source>
</reference>
<organism evidence="1 2">
    <name type="scientific">Sphingobium indicum (strain DSM 16413 / CCM 7287 / MTCC 6362 / UT26 / NBRC 101211 / UT26S)</name>
    <name type="common">Sphingobium japonicum</name>
    <dbReference type="NCBI Taxonomy" id="452662"/>
    <lineage>
        <taxon>Bacteria</taxon>
        <taxon>Pseudomonadati</taxon>
        <taxon>Pseudomonadota</taxon>
        <taxon>Alphaproteobacteria</taxon>
        <taxon>Sphingomonadales</taxon>
        <taxon>Sphingomonadaceae</taxon>
        <taxon>Sphingobium</taxon>
    </lineage>
</organism>
<dbReference type="HOGENOM" id="CLU_2262029_0_0_5"/>
<evidence type="ECO:0000313" key="1">
    <source>
        <dbReference type="EMBL" id="BAI96618.1"/>
    </source>
</evidence>
<accession>D4Z1Y6</accession>
<name>D4Z1Y6_SPHIU</name>